<dbReference type="AlphaFoldDB" id="A0A4Y2QLR7"/>
<dbReference type="EMBL" id="BGPR01014220">
    <property type="protein sequence ID" value="GBN64243.1"/>
    <property type="molecule type" value="Genomic_DNA"/>
</dbReference>
<accession>A0A4Y2QLR7</accession>
<gene>
    <name evidence="1" type="ORF">AVEN_272066_1</name>
</gene>
<proteinExistence type="predicted"/>
<protein>
    <submittedName>
        <fullName evidence="1">Uncharacterized protein</fullName>
    </submittedName>
</protein>
<sequence length="93" mass="10497">MNSRREMKQRSLAPEFAQILEEGYASIDNCSVYPPAIIMIYLLGVNLNSSILATNTTKYHHHGYHQIPCVASCLTSDHLVRAMRSITLSRPYS</sequence>
<organism evidence="1 2">
    <name type="scientific">Araneus ventricosus</name>
    <name type="common">Orbweaver spider</name>
    <name type="synonym">Epeira ventricosa</name>
    <dbReference type="NCBI Taxonomy" id="182803"/>
    <lineage>
        <taxon>Eukaryota</taxon>
        <taxon>Metazoa</taxon>
        <taxon>Ecdysozoa</taxon>
        <taxon>Arthropoda</taxon>
        <taxon>Chelicerata</taxon>
        <taxon>Arachnida</taxon>
        <taxon>Araneae</taxon>
        <taxon>Araneomorphae</taxon>
        <taxon>Entelegynae</taxon>
        <taxon>Araneoidea</taxon>
        <taxon>Araneidae</taxon>
        <taxon>Araneus</taxon>
    </lineage>
</organism>
<evidence type="ECO:0000313" key="2">
    <source>
        <dbReference type="Proteomes" id="UP000499080"/>
    </source>
</evidence>
<evidence type="ECO:0000313" key="1">
    <source>
        <dbReference type="EMBL" id="GBN64243.1"/>
    </source>
</evidence>
<name>A0A4Y2QLR7_ARAVE</name>
<dbReference type="Proteomes" id="UP000499080">
    <property type="component" value="Unassembled WGS sequence"/>
</dbReference>
<reference evidence="1 2" key="1">
    <citation type="journal article" date="2019" name="Sci. Rep.">
        <title>Orb-weaving spider Araneus ventricosus genome elucidates the spidroin gene catalogue.</title>
        <authorList>
            <person name="Kono N."/>
            <person name="Nakamura H."/>
            <person name="Ohtoshi R."/>
            <person name="Moran D.A.P."/>
            <person name="Shinohara A."/>
            <person name="Yoshida Y."/>
            <person name="Fujiwara M."/>
            <person name="Mori M."/>
            <person name="Tomita M."/>
            <person name="Arakawa K."/>
        </authorList>
    </citation>
    <scope>NUCLEOTIDE SEQUENCE [LARGE SCALE GENOMIC DNA]</scope>
</reference>
<comment type="caution">
    <text evidence="1">The sequence shown here is derived from an EMBL/GenBank/DDBJ whole genome shotgun (WGS) entry which is preliminary data.</text>
</comment>
<keyword evidence="2" id="KW-1185">Reference proteome</keyword>